<sequence length="434" mass="44490">MGGVGWGKVVARGAVLVGGGLVVCAVTGWASGAGGLVGGAIGLGAALTLVGAWMLLDDWGPAWAAVATCLLAGLPLLALQQAGVPANLYLRAAGDRTQAVVVGVEHVTTKRGGYDVYRLAGADGRTIDGDLEGAADGLAPGAPLDVVVDPAGILEPRLAAETDDRDHDILGLVAFAAWTLLVAMTLVLGELAARRGTPEARGGAPTAAGPRRFVPESVGVRAALITVGLAAASLLEGWAIAAFPSPVPWILGVPLGIAALGAPFLLAAATKVKVDGQQAWWPAWTGLLFAGAVFIGGCVIPKDAYLNAFGDRTTGTVAGTVCEQTDANASGCYYEYTLTDPEGRPYDGTLGAPRLYGQGTELPILADPRGDVAPQLVTDDRADFAYRFAAVGLVGFAATSLAATLKHRSQQRTPAPPPRTRRRTRPPTVKRRKS</sequence>
<keyword evidence="2" id="KW-0472">Membrane</keyword>
<gene>
    <name evidence="3" type="ORF">EDD29_4124</name>
</gene>
<evidence type="ECO:0008006" key="5">
    <source>
        <dbReference type="Google" id="ProtNLM"/>
    </source>
</evidence>
<evidence type="ECO:0000313" key="4">
    <source>
        <dbReference type="Proteomes" id="UP000272400"/>
    </source>
</evidence>
<accession>A0A3N1CZ39</accession>
<keyword evidence="2" id="KW-1133">Transmembrane helix</keyword>
<dbReference type="Proteomes" id="UP000272400">
    <property type="component" value="Unassembled WGS sequence"/>
</dbReference>
<proteinExistence type="predicted"/>
<feature type="compositionally biased region" description="Basic residues" evidence="1">
    <location>
        <begin position="419"/>
        <end position="434"/>
    </location>
</feature>
<comment type="caution">
    <text evidence="3">The sequence shown here is derived from an EMBL/GenBank/DDBJ whole genome shotgun (WGS) entry which is preliminary data.</text>
</comment>
<feature type="transmembrane region" description="Helical" evidence="2">
    <location>
        <begin position="169"/>
        <end position="188"/>
    </location>
</feature>
<evidence type="ECO:0000313" key="3">
    <source>
        <dbReference type="EMBL" id="ROO86551.1"/>
    </source>
</evidence>
<feature type="transmembrane region" description="Helical" evidence="2">
    <location>
        <begin position="384"/>
        <end position="405"/>
    </location>
</feature>
<dbReference type="RefSeq" id="WP_123665939.1">
    <property type="nucleotide sequence ID" value="NZ_RJKE01000001.1"/>
</dbReference>
<keyword evidence="2" id="KW-0812">Transmembrane</keyword>
<feature type="transmembrane region" description="Helical" evidence="2">
    <location>
        <begin position="36"/>
        <end position="56"/>
    </location>
</feature>
<feature type="transmembrane region" description="Helical" evidence="2">
    <location>
        <begin position="63"/>
        <end position="82"/>
    </location>
</feature>
<organism evidence="3 4">
    <name type="scientific">Actinocorallia herbida</name>
    <dbReference type="NCBI Taxonomy" id="58109"/>
    <lineage>
        <taxon>Bacteria</taxon>
        <taxon>Bacillati</taxon>
        <taxon>Actinomycetota</taxon>
        <taxon>Actinomycetes</taxon>
        <taxon>Streptosporangiales</taxon>
        <taxon>Thermomonosporaceae</taxon>
        <taxon>Actinocorallia</taxon>
    </lineage>
</organism>
<evidence type="ECO:0000256" key="2">
    <source>
        <dbReference type="SAM" id="Phobius"/>
    </source>
</evidence>
<feature type="transmembrane region" description="Helical" evidence="2">
    <location>
        <begin position="281"/>
        <end position="302"/>
    </location>
</feature>
<dbReference type="AlphaFoldDB" id="A0A3N1CZ39"/>
<protein>
    <recommendedName>
        <fullName evidence="5">DUF3592 domain-containing protein</fullName>
    </recommendedName>
</protein>
<name>A0A3N1CZ39_9ACTN</name>
<feature type="region of interest" description="Disordered" evidence="1">
    <location>
        <begin position="405"/>
        <end position="434"/>
    </location>
</feature>
<evidence type="ECO:0000256" key="1">
    <source>
        <dbReference type="SAM" id="MobiDB-lite"/>
    </source>
</evidence>
<feature type="transmembrane region" description="Helical" evidence="2">
    <location>
        <begin position="249"/>
        <end position="269"/>
    </location>
</feature>
<reference evidence="3 4" key="1">
    <citation type="submission" date="2018-11" db="EMBL/GenBank/DDBJ databases">
        <title>Sequencing the genomes of 1000 actinobacteria strains.</title>
        <authorList>
            <person name="Klenk H.-P."/>
        </authorList>
    </citation>
    <scope>NUCLEOTIDE SEQUENCE [LARGE SCALE GENOMIC DNA]</scope>
    <source>
        <strain evidence="3 4">DSM 44254</strain>
    </source>
</reference>
<feature type="transmembrane region" description="Helical" evidence="2">
    <location>
        <begin position="9"/>
        <end position="30"/>
    </location>
</feature>
<feature type="transmembrane region" description="Helical" evidence="2">
    <location>
        <begin position="222"/>
        <end position="243"/>
    </location>
</feature>
<keyword evidence="4" id="KW-1185">Reference proteome</keyword>
<dbReference type="EMBL" id="RJKE01000001">
    <property type="protein sequence ID" value="ROO86551.1"/>
    <property type="molecule type" value="Genomic_DNA"/>
</dbReference>